<evidence type="ECO:0000313" key="2">
    <source>
        <dbReference type="Proteomes" id="UP000605201"/>
    </source>
</evidence>
<name>A0A8J6NZ52_9BACT</name>
<dbReference type="Pfam" id="PF13174">
    <property type="entry name" value="TPR_6"/>
    <property type="match status" value="2"/>
</dbReference>
<proteinExistence type="predicted"/>
<dbReference type="Gene3D" id="1.25.40.10">
    <property type="entry name" value="Tetratricopeptide repeat domain"/>
    <property type="match status" value="2"/>
</dbReference>
<comment type="caution">
    <text evidence="1">The sequence shown here is derived from an EMBL/GenBank/DDBJ whole genome shotgun (WGS) entry which is preliminary data.</text>
</comment>
<reference evidence="1 2" key="1">
    <citation type="submission" date="2020-08" db="EMBL/GenBank/DDBJ databases">
        <title>Bridging the membrane lipid divide: bacteria of the FCB group superphylum have the potential to synthesize archaeal ether lipids.</title>
        <authorList>
            <person name="Villanueva L."/>
            <person name="Von Meijenfeldt F.A.B."/>
            <person name="Westbye A.B."/>
            <person name="Yadav S."/>
            <person name="Hopmans E.C."/>
            <person name="Dutilh B.E."/>
            <person name="Sinninghe Damste J.S."/>
        </authorList>
    </citation>
    <scope>NUCLEOTIDE SEQUENCE [LARGE SCALE GENOMIC DNA]</scope>
    <source>
        <strain evidence="1">NIOZ-UU17</strain>
    </source>
</reference>
<accession>A0A8J6NZ52</accession>
<feature type="non-terminal residue" evidence="1">
    <location>
        <position position="202"/>
    </location>
</feature>
<dbReference type="Proteomes" id="UP000605201">
    <property type="component" value="Unassembled WGS sequence"/>
</dbReference>
<dbReference type="AlphaFoldDB" id="A0A8J6NZ52"/>
<gene>
    <name evidence="1" type="ORF">H8D96_04905</name>
</gene>
<organism evidence="1 2">
    <name type="scientific">Candidatus Desulfatibia vada</name>
    <dbReference type="NCBI Taxonomy" id="2841696"/>
    <lineage>
        <taxon>Bacteria</taxon>
        <taxon>Pseudomonadati</taxon>
        <taxon>Thermodesulfobacteriota</taxon>
        <taxon>Desulfobacteria</taxon>
        <taxon>Desulfobacterales</taxon>
        <taxon>Desulfobacterales incertae sedis</taxon>
        <taxon>Candidatus Desulfatibia</taxon>
    </lineage>
</organism>
<evidence type="ECO:0000313" key="1">
    <source>
        <dbReference type="EMBL" id="MBC8431238.1"/>
    </source>
</evidence>
<dbReference type="EMBL" id="JACNIG010000123">
    <property type="protein sequence ID" value="MBC8431238.1"/>
    <property type="molecule type" value="Genomic_DNA"/>
</dbReference>
<sequence length="202" mass="23572">MRNIRVRNIFFAGHFVTFFLVFFLFLPCSQSYAGSDSEADVKPFLIIDANKQFEFAEYLFSNQEYASAISEYERFIYFFPKDDRIEPAMFKIGMAHFKSKGFRQAVNAFKVLIEKYGQTALSIKSYLMISESYAKLNAFDDAIINLHNLITITGDENIRDEAYYRIGWLYIEMASWGKAKNYFSKISAPNKDTYRLKRLAVD</sequence>
<protein>
    <submittedName>
        <fullName evidence="1">Tetratricopeptide repeat protein</fullName>
    </submittedName>
</protein>
<dbReference type="InterPro" id="IPR019734">
    <property type="entry name" value="TPR_rpt"/>
</dbReference>
<dbReference type="SUPFAM" id="SSF48452">
    <property type="entry name" value="TPR-like"/>
    <property type="match status" value="1"/>
</dbReference>
<dbReference type="InterPro" id="IPR011990">
    <property type="entry name" value="TPR-like_helical_dom_sf"/>
</dbReference>